<organism evidence="1 2">
    <name type="scientific">Thermus parvatiensis</name>
    <dbReference type="NCBI Taxonomy" id="456163"/>
    <lineage>
        <taxon>Bacteria</taxon>
        <taxon>Thermotogati</taxon>
        <taxon>Deinococcota</taxon>
        <taxon>Deinococci</taxon>
        <taxon>Thermales</taxon>
        <taxon>Thermaceae</taxon>
        <taxon>Thermus</taxon>
    </lineage>
</organism>
<accession>A0A0X8D6Y0</accession>
<dbReference type="EMBL" id="CP014141">
    <property type="protein sequence ID" value="AMA74894.1"/>
    <property type="molecule type" value="Genomic_DNA"/>
</dbReference>
<dbReference type="RefSeq" id="WP_060384001.1">
    <property type="nucleotide sequence ID" value="NZ_CP014141.1"/>
</dbReference>
<evidence type="ECO:0008006" key="3">
    <source>
        <dbReference type="Google" id="ProtNLM"/>
    </source>
</evidence>
<reference evidence="1 2" key="1">
    <citation type="submission" date="2016-01" db="EMBL/GenBank/DDBJ databases">
        <title>Genome sequence of Thermus parvatiensis, a thermophile isolated from a hot water spring.</title>
        <authorList>
            <person name="Tripathi C."/>
            <person name="Lal R."/>
        </authorList>
    </citation>
    <scope>NUCLEOTIDE SEQUENCE [LARGE SCALE GENOMIC DNA]</scope>
    <source>
        <strain evidence="1 2">RL</strain>
    </source>
</reference>
<dbReference type="AlphaFoldDB" id="A0A0X8D6Y0"/>
<protein>
    <recommendedName>
        <fullName evidence="3">DUF2007 domain-containing protein</fullName>
    </recommendedName>
</protein>
<evidence type="ECO:0000313" key="2">
    <source>
        <dbReference type="Proteomes" id="UP000061630"/>
    </source>
</evidence>
<sequence length="78" mass="8568">MERRLIAGKPYRRLLVAPRPVAEGMKARLEARGLPVYLETPFSGLPEAATGTYMGDVALYVPEEVLGEAEALLREDVP</sequence>
<dbReference type="KEGG" id="tpar:AV541_00445"/>
<name>A0A0X8D6Y0_9DEIN</name>
<evidence type="ECO:0000313" key="1">
    <source>
        <dbReference type="EMBL" id="AMA74894.1"/>
    </source>
</evidence>
<dbReference type="Proteomes" id="UP000061630">
    <property type="component" value="Chromosome"/>
</dbReference>
<gene>
    <name evidence="1" type="ORF">AV541_00445</name>
</gene>
<proteinExistence type="predicted"/>